<name>A0A397W4V0_9GLOM</name>
<dbReference type="OrthoDB" id="2369013at2759"/>
<dbReference type="Proteomes" id="UP000266673">
    <property type="component" value="Unassembled WGS sequence"/>
</dbReference>
<organism evidence="2 3">
    <name type="scientific">Gigaspora rosea</name>
    <dbReference type="NCBI Taxonomy" id="44941"/>
    <lineage>
        <taxon>Eukaryota</taxon>
        <taxon>Fungi</taxon>
        <taxon>Fungi incertae sedis</taxon>
        <taxon>Mucoromycota</taxon>
        <taxon>Glomeromycotina</taxon>
        <taxon>Glomeromycetes</taxon>
        <taxon>Diversisporales</taxon>
        <taxon>Gigasporaceae</taxon>
        <taxon>Gigaspora</taxon>
    </lineage>
</organism>
<proteinExistence type="predicted"/>
<dbReference type="AlphaFoldDB" id="A0A397W4V0"/>
<dbReference type="PROSITE" id="PS51886">
    <property type="entry name" value="TLDC"/>
    <property type="match status" value="1"/>
</dbReference>
<sequence>MAKFASPNKPVKSTILLPRKKLTTQLPPKKSISIPSSIINLEHAVEISSWIDRRSTTYNITEIPYVFKLLLRGSRDGIDIKTFHKLCDNIPGLIVVIKVENSNEILGGYNPLDWKSTNSGKYAVAPDSFIYSLKNEIMKESILSRVNDQSYAIYNYQYNGPWFYYFGHHDPWGPERWYYKSNGNTYQPPIRNATDGYFSIEDYEVFQICKNV</sequence>
<feature type="domain" description="TLDc" evidence="1">
    <location>
        <begin position="37"/>
        <end position="209"/>
    </location>
</feature>
<gene>
    <name evidence="2" type="ORF">C2G38_2056029</name>
</gene>
<accession>A0A397W4V0</accession>
<comment type="caution">
    <text evidence="2">The sequence shown here is derived from an EMBL/GenBank/DDBJ whole genome shotgun (WGS) entry which is preliminary data.</text>
</comment>
<evidence type="ECO:0000313" key="2">
    <source>
        <dbReference type="EMBL" id="RIB29760.1"/>
    </source>
</evidence>
<keyword evidence="3" id="KW-1185">Reference proteome</keyword>
<dbReference type="Pfam" id="PF07534">
    <property type="entry name" value="TLD"/>
    <property type="match status" value="1"/>
</dbReference>
<protein>
    <recommendedName>
        <fullName evidence="1">TLDc domain-containing protein</fullName>
    </recommendedName>
</protein>
<reference evidence="2 3" key="1">
    <citation type="submission" date="2018-06" db="EMBL/GenBank/DDBJ databases">
        <title>Comparative genomics reveals the genomic features of Rhizophagus irregularis, R. cerebriforme, R. diaphanum and Gigaspora rosea, and their symbiotic lifestyle signature.</title>
        <authorList>
            <person name="Morin E."/>
            <person name="San Clemente H."/>
            <person name="Chen E.C.H."/>
            <person name="De La Providencia I."/>
            <person name="Hainaut M."/>
            <person name="Kuo A."/>
            <person name="Kohler A."/>
            <person name="Murat C."/>
            <person name="Tang N."/>
            <person name="Roy S."/>
            <person name="Loubradou J."/>
            <person name="Henrissat B."/>
            <person name="Grigoriev I.V."/>
            <person name="Corradi N."/>
            <person name="Roux C."/>
            <person name="Martin F.M."/>
        </authorList>
    </citation>
    <scope>NUCLEOTIDE SEQUENCE [LARGE SCALE GENOMIC DNA]</scope>
    <source>
        <strain evidence="2 3">DAOM 194757</strain>
    </source>
</reference>
<evidence type="ECO:0000313" key="3">
    <source>
        <dbReference type="Proteomes" id="UP000266673"/>
    </source>
</evidence>
<dbReference type="InterPro" id="IPR006571">
    <property type="entry name" value="TLDc_dom"/>
</dbReference>
<evidence type="ECO:0000259" key="1">
    <source>
        <dbReference type="PROSITE" id="PS51886"/>
    </source>
</evidence>
<dbReference type="EMBL" id="QKWP01000030">
    <property type="protein sequence ID" value="RIB29760.1"/>
    <property type="molecule type" value="Genomic_DNA"/>
</dbReference>